<evidence type="ECO:0000256" key="2">
    <source>
        <dbReference type="ARBA" id="ARBA00006275"/>
    </source>
</evidence>
<evidence type="ECO:0000256" key="5">
    <source>
        <dbReference type="ARBA" id="ARBA00023237"/>
    </source>
</evidence>
<dbReference type="GO" id="GO:0009279">
    <property type="term" value="C:cell outer membrane"/>
    <property type="evidence" value="ECO:0007669"/>
    <property type="project" value="UniProtKB-SubCell"/>
</dbReference>
<sequence>MKLNRINILKLRNIAIAGAFLFVTSSCLNDLDVKVNDDELFTSEQFYANPASYKQFLAKIYAGLAVTGQKSANGDSDLGAEDDGGPNEGFSQYLRGYWQLQELTTDEAIIAWGESDNPTIKDLNFNTWNADNVFNEAFFARVFFQVGLVNEYLRETTEEKLSSRGVSESLKAEIKTFRAEARFLRALSYYHAIDIYGKMPFATEDQEIGSGVKPVMQSRDFMFNYVINELNAIEGDLPAPRMNEYGRVDKAAVWMLRAKLYLNARVYTGADKSTEALAEVEKVIGSTYKVAQIPYANLFKADNHINGAQEEIIFPIAFDGIKTRTYGGTTYLVHASCTNEVGLTLGIDFGWQGYRVRPEFMQSVGNTDQRVMKVAGNSDPASITDYMKFDQGAKLIKFSNKNSNGSNGSDANFVDADFPLFRMGDAYLMYAELAVVNGKGSVATALTYVNALRTRAGVATVLQSALNADFILNERARELYWEGYRRQDLIRFGKYLSGYTWQWKGGSMNGSDLASFKLLFPIPNKYLNLNSNLSQNPGY</sequence>
<keyword evidence="3" id="KW-0732">Signal</keyword>
<dbReference type="EMBL" id="CACVBR010000004">
    <property type="protein sequence ID" value="CAA7194477.1"/>
    <property type="molecule type" value="Genomic_DNA"/>
</dbReference>
<evidence type="ECO:0000256" key="3">
    <source>
        <dbReference type="ARBA" id="ARBA00022729"/>
    </source>
</evidence>
<comment type="similarity">
    <text evidence="2">Belongs to the SusD family.</text>
</comment>
<dbReference type="Pfam" id="PF07980">
    <property type="entry name" value="SusD_RagB"/>
    <property type="match status" value="1"/>
</dbReference>
<dbReference type="InterPro" id="IPR011990">
    <property type="entry name" value="TPR-like_helical_dom_sf"/>
</dbReference>
<keyword evidence="4" id="KW-0472">Membrane</keyword>
<keyword evidence="8" id="KW-1185">Reference proteome</keyword>
<protein>
    <submittedName>
        <fullName evidence="7">Starch-binding protein SusD</fullName>
    </submittedName>
</protein>
<evidence type="ECO:0000256" key="4">
    <source>
        <dbReference type="ARBA" id="ARBA00023136"/>
    </source>
</evidence>
<dbReference type="RefSeq" id="WP_228455464.1">
    <property type="nucleotide sequence ID" value="NZ_CACVBR010000004.1"/>
</dbReference>
<dbReference type="InterPro" id="IPR012944">
    <property type="entry name" value="SusD_RagB_dom"/>
</dbReference>
<dbReference type="Gene3D" id="1.25.40.390">
    <property type="match status" value="1"/>
</dbReference>
<dbReference type="Proteomes" id="UP000445144">
    <property type="component" value="Unassembled WGS sequence"/>
</dbReference>
<gene>
    <name evidence="7" type="primary">susD</name>
    <name evidence="7" type="ORF">CHRY9293_00789</name>
</gene>
<dbReference type="AlphaFoldDB" id="A0A6N4X2C6"/>
<organism evidence="7 8">
    <name type="scientific">Chryseobacterium potabilaquae</name>
    <dbReference type="NCBI Taxonomy" id="2675057"/>
    <lineage>
        <taxon>Bacteria</taxon>
        <taxon>Pseudomonadati</taxon>
        <taxon>Bacteroidota</taxon>
        <taxon>Flavobacteriia</taxon>
        <taxon>Flavobacteriales</taxon>
        <taxon>Weeksellaceae</taxon>
        <taxon>Chryseobacterium group</taxon>
        <taxon>Chryseobacterium</taxon>
    </lineage>
</organism>
<dbReference type="PROSITE" id="PS51257">
    <property type="entry name" value="PROKAR_LIPOPROTEIN"/>
    <property type="match status" value="1"/>
</dbReference>
<feature type="domain" description="RagB/SusD" evidence="6">
    <location>
        <begin position="374"/>
        <end position="539"/>
    </location>
</feature>
<dbReference type="Gene3D" id="1.10.3780.10">
    <property type="entry name" value="SusD-like"/>
    <property type="match status" value="1"/>
</dbReference>
<dbReference type="SUPFAM" id="SSF48452">
    <property type="entry name" value="TPR-like"/>
    <property type="match status" value="1"/>
</dbReference>
<evidence type="ECO:0000259" key="6">
    <source>
        <dbReference type="Pfam" id="PF07980"/>
    </source>
</evidence>
<proteinExistence type="inferred from homology"/>
<evidence type="ECO:0000256" key="1">
    <source>
        <dbReference type="ARBA" id="ARBA00004442"/>
    </source>
</evidence>
<keyword evidence="5" id="KW-0998">Cell outer membrane</keyword>
<reference evidence="7 8" key="1">
    <citation type="submission" date="2020-01" db="EMBL/GenBank/DDBJ databases">
        <authorList>
            <person name="Rodrigo-Torres L."/>
            <person name="Arahal R. D."/>
            <person name="Lucena T."/>
        </authorList>
    </citation>
    <scope>NUCLEOTIDE SEQUENCE [LARGE SCALE GENOMIC DNA]</scope>
    <source>
        <strain evidence="7 8">CECT 9293</strain>
    </source>
</reference>
<evidence type="ECO:0000313" key="8">
    <source>
        <dbReference type="Proteomes" id="UP000445144"/>
    </source>
</evidence>
<evidence type="ECO:0000313" key="7">
    <source>
        <dbReference type="EMBL" id="CAA7194477.1"/>
    </source>
</evidence>
<accession>A0A6N4X2C6</accession>
<dbReference type="Gene3D" id="1.25.40.10">
    <property type="entry name" value="Tetratricopeptide repeat domain"/>
    <property type="match status" value="1"/>
</dbReference>
<comment type="subcellular location">
    <subcellularLocation>
        <location evidence="1">Cell outer membrane</location>
    </subcellularLocation>
</comment>
<dbReference type="CDD" id="cd08977">
    <property type="entry name" value="SusD"/>
    <property type="match status" value="1"/>
</dbReference>
<name>A0A6N4X2C6_9FLAO</name>